<dbReference type="AlphaFoldDB" id="A0A812UR70"/>
<accession>A0A812UR70</accession>
<evidence type="ECO:0000256" key="2">
    <source>
        <dbReference type="ARBA" id="ARBA00022737"/>
    </source>
</evidence>
<keyword evidence="1 3" id="KW-0853">WD repeat</keyword>
<dbReference type="EMBL" id="CAJNJA010027546">
    <property type="protein sequence ID" value="CAE7578281.1"/>
    <property type="molecule type" value="Genomic_DNA"/>
</dbReference>
<dbReference type="InterPro" id="IPR011047">
    <property type="entry name" value="Quinoprotein_ADH-like_sf"/>
</dbReference>
<dbReference type="SMART" id="SM00320">
    <property type="entry name" value="WD40"/>
    <property type="match status" value="4"/>
</dbReference>
<dbReference type="InterPro" id="IPR015943">
    <property type="entry name" value="WD40/YVTN_repeat-like_dom_sf"/>
</dbReference>
<evidence type="ECO:0000313" key="6">
    <source>
        <dbReference type="Proteomes" id="UP000601435"/>
    </source>
</evidence>
<dbReference type="Pfam" id="PF00400">
    <property type="entry name" value="WD40"/>
    <property type="match status" value="1"/>
</dbReference>
<comment type="caution">
    <text evidence="5">The sequence shown here is derived from an EMBL/GenBank/DDBJ whole genome shotgun (WGS) entry which is preliminary data.</text>
</comment>
<dbReference type="InterPro" id="IPR001680">
    <property type="entry name" value="WD40_rpt"/>
</dbReference>
<dbReference type="PANTHER" id="PTHR22847:SF637">
    <property type="entry name" value="WD REPEAT DOMAIN 5B"/>
    <property type="match status" value="1"/>
</dbReference>
<feature type="non-terminal residue" evidence="5">
    <location>
        <position position="1"/>
    </location>
</feature>
<name>A0A812UR70_9DINO</name>
<evidence type="ECO:0000256" key="3">
    <source>
        <dbReference type="PROSITE-ProRule" id="PRU00221"/>
    </source>
</evidence>
<keyword evidence="2" id="KW-0677">Repeat</keyword>
<dbReference type="GO" id="GO:1990234">
    <property type="term" value="C:transferase complex"/>
    <property type="evidence" value="ECO:0007669"/>
    <property type="project" value="UniProtKB-ARBA"/>
</dbReference>
<evidence type="ECO:0000256" key="4">
    <source>
        <dbReference type="SAM" id="MobiDB-lite"/>
    </source>
</evidence>
<feature type="region of interest" description="Disordered" evidence="4">
    <location>
        <begin position="539"/>
        <end position="560"/>
    </location>
</feature>
<evidence type="ECO:0000256" key="1">
    <source>
        <dbReference type="ARBA" id="ARBA00022574"/>
    </source>
</evidence>
<evidence type="ECO:0000313" key="5">
    <source>
        <dbReference type="EMBL" id="CAE7578281.1"/>
    </source>
</evidence>
<dbReference type="PROSITE" id="PS00678">
    <property type="entry name" value="WD_REPEATS_1"/>
    <property type="match status" value="1"/>
</dbReference>
<organism evidence="5 6">
    <name type="scientific">Symbiodinium necroappetens</name>
    <dbReference type="NCBI Taxonomy" id="1628268"/>
    <lineage>
        <taxon>Eukaryota</taxon>
        <taxon>Sar</taxon>
        <taxon>Alveolata</taxon>
        <taxon>Dinophyceae</taxon>
        <taxon>Suessiales</taxon>
        <taxon>Symbiodiniaceae</taxon>
        <taxon>Symbiodinium</taxon>
    </lineage>
</organism>
<gene>
    <name evidence="5" type="primary">pof1</name>
    <name evidence="5" type="ORF">SNEC2469_LOCUS16849</name>
</gene>
<dbReference type="SUPFAM" id="SSF50998">
    <property type="entry name" value="Quinoprotein alcohol dehydrogenase-like"/>
    <property type="match status" value="1"/>
</dbReference>
<feature type="repeat" description="WD" evidence="3">
    <location>
        <begin position="177"/>
        <end position="218"/>
    </location>
</feature>
<protein>
    <submittedName>
        <fullName evidence="5">Pof1 protein</fullName>
    </submittedName>
</protein>
<proteinExistence type="predicted"/>
<dbReference type="InterPro" id="IPR019775">
    <property type="entry name" value="WD40_repeat_CS"/>
</dbReference>
<reference evidence="5" key="1">
    <citation type="submission" date="2021-02" db="EMBL/GenBank/DDBJ databases">
        <authorList>
            <person name="Dougan E. K."/>
            <person name="Rhodes N."/>
            <person name="Thang M."/>
            <person name="Chan C."/>
        </authorList>
    </citation>
    <scope>NUCLEOTIDE SEQUENCE</scope>
</reference>
<dbReference type="PROSITE" id="PS50082">
    <property type="entry name" value="WD_REPEATS_2"/>
    <property type="match status" value="1"/>
</dbReference>
<keyword evidence="6" id="KW-1185">Reference proteome</keyword>
<dbReference type="Gene3D" id="2.130.10.10">
    <property type="entry name" value="YVTN repeat-like/Quinoprotein amine dehydrogenase"/>
    <property type="match status" value="1"/>
</dbReference>
<dbReference type="Proteomes" id="UP000601435">
    <property type="component" value="Unassembled WGS sequence"/>
</dbReference>
<sequence length="934" mass="100422">QALTGCLVGPAKLWCLKTFRCLNILASETAVDSLSVDWPGRRACAGLRNGAVRLWDLDAAQVLGDFTEGAETAKESGTAVSGTVVDCRGRRALSGFEDGHLAYWHFDGRGAVGTVSDTLPQAGDPRKKSAKVFLAHYSALRSLVAHWREADSRALVGSDDGSLSLWRVESGECLARFARHIGFVWAIHADWARERAVSGAFDGCLKLWDLRTGECLRTIQGHSRPIRSICCGGDLNGEPRRKEIRPVMNWSSLEQFPAWRQASAPSLPRCTKTDLAAAAAWGEKRAFFLLTSQTAKDEEGEASASSQVSVELFLGNPSSPQSAVVNRTIQIGVQGVNVRKAPFSQLLVARGGRGLCLVGACAAAVALPDLEDEEACWDLQAVALSGPSGPSGPSSILKVAWHPLSDCHLGVLGEGSWSLVNLSASVREPELYFDFRRPEKSQEEAVVDFAWAIQDGPGATPEEAWLSLSVFFLGSSGRISLRNPVLPSVAVMPQAMLSALAADPNDWLREALLTGPSMAAEHSGGSCVTRHSLHLHARGPRTPGEQMVEEALQDGPQSPQSVRHAKSSFCSLQLVSLSPLVMIARATNSGLIQLLALEAAPGPAFTSTKIACALLEEIDLMCSSSEASLRMLALHHEPNPSFLAYSNSLVAVVDINLQGTSSVRTLAETRSEAKESGSTEFAGLQLLDGRGLLLRVERRSSRSPIALQLLDLESKGIPGDKSEGREHSTCKESQGLDSMRRLLLAPLSSGLMTPDAERTERSAEDVARKLSQLQAQLASLCPRQELLQHLGNTLPSRVDRLTTQLAELSEKPGPKLSSEDSELLALGSRQEALLGRQRRVLLALSAELELRALASLSQETPRLFARFHELRRATKLLKTGIQASKESRNAGARFGSPSAQLSLQRGWTGTTAQHLQLQAAEADSVVEAAAAKWP</sequence>
<dbReference type="OrthoDB" id="10251741at2759"/>
<dbReference type="PANTHER" id="PTHR22847">
    <property type="entry name" value="WD40 REPEAT PROTEIN"/>
    <property type="match status" value="1"/>
</dbReference>